<gene>
    <name evidence="1" type="ORF">SAMN05216270_106205</name>
</gene>
<sequence length="69" mass="7664">MSGPGWIPWAPKAGDLGVRCSYEVPFFDVETLAVLDATEPNYHRSALPAERDVRLEDGQVLEGVDLYRS</sequence>
<reference evidence="2" key="1">
    <citation type="submission" date="2016-10" db="EMBL/GenBank/DDBJ databases">
        <authorList>
            <person name="Varghese N."/>
            <person name="Submissions S."/>
        </authorList>
    </citation>
    <scope>NUCLEOTIDE SEQUENCE [LARGE SCALE GENOMIC DNA]</scope>
    <source>
        <strain evidence="2">CGMCC 4.3516</strain>
    </source>
</reference>
<proteinExistence type="predicted"/>
<organism evidence="1 2">
    <name type="scientific">Glycomyces harbinensis</name>
    <dbReference type="NCBI Taxonomy" id="58114"/>
    <lineage>
        <taxon>Bacteria</taxon>
        <taxon>Bacillati</taxon>
        <taxon>Actinomycetota</taxon>
        <taxon>Actinomycetes</taxon>
        <taxon>Glycomycetales</taxon>
        <taxon>Glycomycetaceae</taxon>
        <taxon>Glycomyces</taxon>
    </lineage>
</organism>
<accession>A0A1G6WTX0</accession>
<protein>
    <submittedName>
        <fullName evidence="1">Uncharacterized protein</fullName>
    </submittedName>
</protein>
<dbReference type="EMBL" id="FNAD01000006">
    <property type="protein sequence ID" value="SDD69229.1"/>
    <property type="molecule type" value="Genomic_DNA"/>
</dbReference>
<dbReference type="AlphaFoldDB" id="A0A1G6WTX0"/>
<keyword evidence="2" id="KW-1185">Reference proteome</keyword>
<evidence type="ECO:0000313" key="1">
    <source>
        <dbReference type="EMBL" id="SDD69229.1"/>
    </source>
</evidence>
<name>A0A1G6WTX0_9ACTN</name>
<evidence type="ECO:0000313" key="2">
    <source>
        <dbReference type="Proteomes" id="UP000198949"/>
    </source>
</evidence>
<dbReference type="Proteomes" id="UP000198949">
    <property type="component" value="Unassembled WGS sequence"/>
</dbReference>